<proteinExistence type="predicted"/>
<feature type="compositionally biased region" description="Basic and acidic residues" evidence="1">
    <location>
        <begin position="162"/>
        <end position="172"/>
    </location>
</feature>
<dbReference type="AlphaFoldDB" id="A0A6J4UD27"/>
<feature type="region of interest" description="Disordered" evidence="1">
    <location>
        <begin position="307"/>
        <end position="363"/>
    </location>
</feature>
<evidence type="ECO:0000313" key="2">
    <source>
        <dbReference type="EMBL" id="CAA9545965.1"/>
    </source>
</evidence>
<name>A0A6J4UD27_9BACT</name>
<feature type="non-terminal residue" evidence="2">
    <location>
        <position position="1"/>
    </location>
</feature>
<organism evidence="2">
    <name type="scientific">uncultured Thermomicrobiales bacterium</name>
    <dbReference type="NCBI Taxonomy" id="1645740"/>
    <lineage>
        <taxon>Bacteria</taxon>
        <taxon>Pseudomonadati</taxon>
        <taxon>Thermomicrobiota</taxon>
        <taxon>Thermomicrobia</taxon>
        <taxon>Thermomicrobiales</taxon>
        <taxon>environmental samples</taxon>
    </lineage>
</organism>
<reference evidence="2" key="1">
    <citation type="submission" date="2020-02" db="EMBL/GenBank/DDBJ databases">
        <authorList>
            <person name="Meier V. D."/>
        </authorList>
    </citation>
    <scope>NUCLEOTIDE SEQUENCE</scope>
    <source>
        <strain evidence="2">AVDCRST_MAG88</strain>
    </source>
</reference>
<feature type="compositionally biased region" description="Basic residues" evidence="1">
    <location>
        <begin position="145"/>
        <end position="161"/>
    </location>
</feature>
<evidence type="ECO:0000256" key="1">
    <source>
        <dbReference type="SAM" id="MobiDB-lite"/>
    </source>
</evidence>
<feature type="non-terminal residue" evidence="2">
    <location>
        <position position="363"/>
    </location>
</feature>
<feature type="compositionally biased region" description="Low complexity" evidence="1">
    <location>
        <begin position="26"/>
        <end position="41"/>
    </location>
</feature>
<gene>
    <name evidence="2" type="ORF">AVDCRST_MAG88-403</name>
</gene>
<accession>A0A6J4UD27</accession>
<feature type="compositionally biased region" description="Basic residues" evidence="1">
    <location>
        <begin position="1"/>
        <end position="15"/>
    </location>
</feature>
<protein>
    <submittedName>
        <fullName evidence="2">GH74</fullName>
    </submittedName>
</protein>
<feature type="region of interest" description="Disordered" evidence="1">
    <location>
        <begin position="1"/>
        <end position="41"/>
    </location>
</feature>
<dbReference type="EMBL" id="CADCWM010000136">
    <property type="protein sequence ID" value="CAA9545965.1"/>
    <property type="molecule type" value="Genomic_DNA"/>
</dbReference>
<sequence>HPQGRLHPHRRRHARAVVGERPPLRRVGAVPPQGVAGGARPDLGVADERVVRAAAAAVGRRRPHVGAGGQRVRLRRRAGHAPVVRRLAAPVGVQARVAHRAVAHRPRHRVRGRRGRRALPLHRRRAELVGALGTPPPQHGGGVGARRRRDVPPHHPPRPARRAADVRRDLGGRRVPHRRRRHELAPDHPGPHLQLPPRPHGRGGALRAPHRDAPRAARRALHAEALGRDAQRRRRRLVARGERRPPVRLRLRRRRARARAGDGLRRAHHERLAALPARGEAARLPQPHGGRRVGAAHARAAAAGLLRQRAARRDGGGRARPVRRLLRHDGRPGVRLARRRRRLGGDRARPPRRALGGGADAPM</sequence>
<feature type="region of interest" description="Disordered" evidence="1">
    <location>
        <begin position="130"/>
        <end position="217"/>
    </location>
</feature>